<proteinExistence type="predicted"/>
<organism evidence="2 3">
    <name type="scientific">Batillaria attramentaria</name>
    <dbReference type="NCBI Taxonomy" id="370345"/>
    <lineage>
        <taxon>Eukaryota</taxon>
        <taxon>Metazoa</taxon>
        <taxon>Spiralia</taxon>
        <taxon>Lophotrochozoa</taxon>
        <taxon>Mollusca</taxon>
        <taxon>Gastropoda</taxon>
        <taxon>Caenogastropoda</taxon>
        <taxon>Sorbeoconcha</taxon>
        <taxon>Cerithioidea</taxon>
        <taxon>Batillariidae</taxon>
        <taxon>Batillaria</taxon>
    </lineage>
</organism>
<dbReference type="Proteomes" id="UP001519460">
    <property type="component" value="Unassembled WGS sequence"/>
</dbReference>
<keyword evidence="3" id="KW-1185">Reference proteome</keyword>
<keyword evidence="1" id="KW-0472">Membrane</keyword>
<keyword evidence="1" id="KW-0812">Transmembrane</keyword>
<reference evidence="2 3" key="1">
    <citation type="journal article" date="2023" name="Sci. Data">
        <title>Genome assembly of the Korean intertidal mud-creeper Batillaria attramentaria.</title>
        <authorList>
            <person name="Patra A.K."/>
            <person name="Ho P.T."/>
            <person name="Jun S."/>
            <person name="Lee S.J."/>
            <person name="Kim Y."/>
            <person name="Won Y.J."/>
        </authorList>
    </citation>
    <scope>NUCLEOTIDE SEQUENCE [LARGE SCALE GENOMIC DNA]</scope>
    <source>
        <strain evidence="2">Wonlab-2016</strain>
    </source>
</reference>
<protein>
    <submittedName>
        <fullName evidence="2">Uncharacterized protein</fullName>
    </submittedName>
</protein>
<gene>
    <name evidence="2" type="ORF">BaRGS_00035049</name>
</gene>
<evidence type="ECO:0000313" key="2">
    <source>
        <dbReference type="EMBL" id="KAK7473722.1"/>
    </source>
</evidence>
<evidence type="ECO:0000313" key="3">
    <source>
        <dbReference type="Proteomes" id="UP001519460"/>
    </source>
</evidence>
<keyword evidence="1" id="KW-1133">Transmembrane helix</keyword>
<sequence>CRILDDFDNDIYITGAISAMVLRCSLIVMTLAITGIFATGRPDRAERGKMIYCWIAHGKCRAGIDLTASPSDTWPLSR</sequence>
<evidence type="ECO:0000256" key="1">
    <source>
        <dbReference type="SAM" id="Phobius"/>
    </source>
</evidence>
<feature type="non-terminal residue" evidence="2">
    <location>
        <position position="1"/>
    </location>
</feature>
<name>A0ABD0JFN1_9CAEN</name>
<feature type="transmembrane region" description="Helical" evidence="1">
    <location>
        <begin position="12"/>
        <end position="40"/>
    </location>
</feature>
<dbReference type="EMBL" id="JACVVK020000460">
    <property type="protein sequence ID" value="KAK7473722.1"/>
    <property type="molecule type" value="Genomic_DNA"/>
</dbReference>
<comment type="caution">
    <text evidence="2">The sequence shown here is derived from an EMBL/GenBank/DDBJ whole genome shotgun (WGS) entry which is preliminary data.</text>
</comment>
<dbReference type="AlphaFoldDB" id="A0ABD0JFN1"/>
<accession>A0ABD0JFN1</accession>